<feature type="compositionally biased region" description="Polar residues" evidence="13">
    <location>
        <begin position="1475"/>
        <end position="1489"/>
    </location>
</feature>
<keyword evidence="6" id="KW-0805">Transcription regulation</keyword>
<evidence type="ECO:0000256" key="6">
    <source>
        <dbReference type="ARBA" id="ARBA00023015"/>
    </source>
</evidence>
<dbReference type="GO" id="GO:0008270">
    <property type="term" value="F:zinc ion binding"/>
    <property type="evidence" value="ECO:0007669"/>
    <property type="project" value="UniProtKB-KW"/>
</dbReference>
<evidence type="ECO:0000256" key="4">
    <source>
        <dbReference type="ARBA" id="ARBA00022771"/>
    </source>
</evidence>
<dbReference type="InterPro" id="IPR019787">
    <property type="entry name" value="Znf_PHD-finger"/>
</dbReference>
<keyword evidence="4 12" id="KW-0863">Zinc-finger</keyword>
<dbReference type="GO" id="GO:0000785">
    <property type="term" value="C:chromatin"/>
    <property type="evidence" value="ECO:0007669"/>
    <property type="project" value="UniProtKB-ARBA"/>
</dbReference>
<evidence type="ECO:0000256" key="2">
    <source>
        <dbReference type="ARBA" id="ARBA00007444"/>
    </source>
</evidence>
<feature type="compositionally biased region" description="Polar residues" evidence="13">
    <location>
        <begin position="1352"/>
        <end position="1366"/>
    </location>
</feature>
<feature type="domain" description="DDT" evidence="16">
    <location>
        <begin position="943"/>
        <end position="1006"/>
    </location>
</feature>
<evidence type="ECO:0000256" key="1">
    <source>
        <dbReference type="ARBA" id="ARBA00004123"/>
    </source>
</evidence>
<feature type="compositionally biased region" description="Basic and acidic residues" evidence="13">
    <location>
        <begin position="198"/>
        <end position="216"/>
    </location>
</feature>
<keyword evidence="19" id="KW-1185">Reference proteome</keyword>
<feature type="compositionally biased region" description="Low complexity" evidence="13">
    <location>
        <begin position="73"/>
        <end position="83"/>
    </location>
</feature>
<feature type="compositionally biased region" description="Polar residues" evidence="13">
    <location>
        <begin position="452"/>
        <end position="462"/>
    </location>
</feature>
<evidence type="ECO:0000256" key="10">
    <source>
        <dbReference type="ARBA" id="ARBA00023242"/>
    </source>
</evidence>
<dbReference type="SUPFAM" id="SSF47370">
    <property type="entry name" value="Bromodomain"/>
    <property type="match status" value="1"/>
</dbReference>
<dbReference type="PROSITE" id="PS50982">
    <property type="entry name" value="MBD"/>
    <property type="match status" value="1"/>
</dbReference>
<dbReference type="Gene3D" id="1.20.920.10">
    <property type="entry name" value="Bromodomain-like"/>
    <property type="match status" value="1"/>
</dbReference>
<feature type="domain" description="Bromo" evidence="14">
    <location>
        <begin position="1983"/>
        <end position="2053"/>
    </location>
</feature>
<dbReference type="FunFam" id="3.30.40.10:FF:000199">
    <property type="entry name" value="Bromodomain adjacent to zinc finger domain 2B"/>
    <property type="match status" value="1"/>
</dbReference>
<feature type="region of interest" description="Disordered" evidence="13">
    <location>
        <begin position="1924"/>
        <end position="1970"/>
    </location>
</feature>
<feature type="compositionally biased region" description="Basic and acidic residues" evidence="13">
    <location>
        <begin position="1947"/>
        <end position="1961"/>
    </location>
</feature>
<feature type="region of interest" description="Disordered" evidence="13">
    <location>
        <begin position="1268"/>
        <end position="1366"/>
    </location>
</feature>
<evidence type="ECO:0008006" key="20">
    <source>
        <dbReference type="Google" id="ProtNLM"/>
    </source>
</evidence>
<feature type="region of interest" description="Disordered" evidence="13">
    <location>
        <begin position="1699"/>
        <end position="1718"/>
    </location>
</feature>
<evidence type="ECO:0000313" key="19">
    <source>
        <dbReference type="Proteomes" id="UP001159428"/>
    </source>
</evidence>
<dbReference type="PANTHER" id="PTHR45915:SF2">
    <property type="entry name" value="TOUTATIS, ISOFORM E"/>
    <property type="match status" value="1"/>
</dbReference>
<evidence type="ECO:0000313" key="18">
    <source>
        <dbReference type="EMBL" id="CAH3131073.1"/>
    </source>
</evidence>
<feature type="compositionally biased region" description="Basic and acidic residues" evidence="13">
    <location>
        <begin position="231"/>
        <end position="260"/>
    </location>
</feature>
<gene>
    <name evidence="18" type="ORF">PMEA_00014122</name>
</gene>
<dbReference type="Pfam" id="PF00439">
    <property type="entry name" value="Bromodomain"/>
    <property type="match status" value="1"/>
</dbReference>
<dbReference type="Pfam" id="PF15612">
    <property type="entry name" value="WHIM1"/>
    <property type="match status" value="1"/>
</dbReference>
<feature type="compositionally biased region" description="Pro residues" evidence="13">
    <location>
        <begin position="1461"/>
        <end position="1471"/>
    </location>
</feature>
<keyword evidence="7" id="KW-0175">Coiled coil</keyword>
<evidence type="ECO:0000256" key="9">
    <source>
        <dbReference type="ARBA" id="ARBA00023163"/>
    </source>
</evidence>
<dbReference type="InterPro" id="IPR001965">
    <property type="entry name" value="Znf_PHD"/>
</dbReference>
<feature type="compositionally biased region" description="Acidic residues" evidence="13">
    <location>
        <begin position="508"/>
        <end position="557"/>
    </location>
</feature>
<feature type="compositionally biased region" description="Basic residues" evidence="13">
    <location>
        <begin position="1925"/>
        <end position="1937"/>
    </location>
</feature>
<dbReference type="SMART" id="SM00297">
    <property type="entry name" value="BROMO"/>
    <property type="match status" value="1"/>
</dbReference>
<evidence type="ECO:0000256" key="12">
    <source>
        <dbReference type="PROSITE-ProRule" id="PRU00146"/>
    </source>
</evidence>
<evidence type="ECO:0000259" key="17">
    <source>
        <dbReference type="PROSITE" id="PS50982"/>
    </source>
</evidence>
<dbReference type="Pfam" id="PF02791">
    <property type="entry name" value="DDT"/>
    <property type="match status" value="1"/>
</dbReference>
<feature type="region of interest" description="Disordered" evidence="13">
    <location>
        <begin position="166"/>
        <end position="595"/>
    </location>
</feature>
<dbReference type="InterPro" id="IPR028942">
    <property type="entry name" value="WHIM1_dom"/>
</dbReference>
<keyword evidence="10" id="KW-0539">Nucleus</keyword>
<comment type="caution">
    <text evidence="18">The sequence shown here is derived from an EMBL/GenBank/DDBJ whole genome shotgun (WGS) entry which is preliminary data.</text>
</comment>
<sequence>MDPRDVPNHSPAHTHSFFDGNPGERHANTVLRSPPLSHDPTYGMHPSAFPMMGRRPGLPDFRGPLDPILGSQSSLTSPGGLHGSLSSTGGTGWWLPPHPRAHGITPEYFTSHLGGSWLSHEHDCAMANHERLEECLYQSSRSRNSLMNGVNSSGVFGSGSGIFYPPPSSPQSMHSFVHQASPTTSTSKSGLSHWSSHGNHDGKGFLDLGESRDLDMIPRLNRKSSNCSEEGNNRDSDVRPGDTTLLHKERTKDTKVERTKTSNSFSENSDARSENLMQSNSSSESNSSCSQRQLDLPRHSDVSNIPTQQSNLPLKSNDAKSVPRVVDENHKSPSATSVTEPSKGMPTPPKQQKVKSGPPPRLQVPQSILNKTEGIVPTNPEPQVKAGKDIQALLREEMLKPSKKGSTTSANAKPKQSKAEVAQNIAPSDHAEKKLKAASSEHKIQSVLKGASGTQKSSSVTPPKQPKIPSGKPPLIAQFRDVKFEKDSSDDDSDSSNVSSGSDSGSGSEDDSDEGEDGENEEDSSGSDTDTDGSDEEEEGGEQHDDDEDEEDDDDVAMDTQESGASFEDSSSHKRKADQSSSGTPRKRRRAVSEEDAKIPLAKGWRRQTRLRQVGTAGGLRGDVYYFAPCGKKLRTYPEVTRYLNKNSITDVTTDNFSFSTKLHIGEFLECKEGSVFEPLTEEEVKQRKQAEDEKNRVRMEKLHKKQEKKQKQAEMLQKAAEAKLVRKAQRQAAMDAAKLAKREREMAQKAAAVKRLEKSQRQAAQEAVKMAKRERAEARIRNKAMKREALLAAREAKKERVRMLAEQKRLAKERAREQRQQARRKKKEDAANAKYEDAMKKAKERELKRQQAVLLKQQEKEQKKQQQMMIRAIESQRKQEERERLKEEKKMEKKLLREKKLEQKRREMILARELKKPVEDMVLKDSKALPELMRVLGLQIPGGAFADLLMVQEFVHNFCDALELDSTDIPSLWEMQSSLLNDSSEDVLVPLCQSLLISALEDPGCEGPDSFTVLGVALSKVELNETNFSEVLRLFILARNAGDPHPLADALVSTPFQALTTSDKAGVMAYLCNELLCSRNICKEIESSIEHMSNLRRDKWVIEGKIRKLKAIQAEKYPVVKVKKPPGRPRVVADPDAENSNSVADDSMQGNEDEEEEEEEEEEEDEEDDDDDDGEGGGDGAQSSEESEEEDDATEPTTQEELERRLKKLEKKHAQFRSKLFGSSHALRALCLGQDRYKRRYWILPHGGGVFVEGMDTAEKEIVLDLKSEGEEPNESMQVDGIKQEPKLEQGKEGVVGNHTGGEASLKSPTNTSLKSPLKSLNVSSSLENISKADTNTGNGAPSGDDKGGVNNINGNAQGQTAQPKLNNTYIPMAASRNAMEIQRIENLFRDEASTSKPDPSHQKLLNVTQGHDGKSRPWFKLLPRMPCDETSLTLSHSPGSGHFVPTYSKRGGDAENGSTPPPKRPPGRPPRISNPSYDSANRVASPQSSALLQNVAKQTTTIQFLPQLPVKRPPGRPPKSSYQTVNLVYFDGHPGGDLPTSTLALSTQSASTMSLSFEELKKNVLESLMQEPAPIPPELQHGWWRITDPAQVKEIVKILHSRGIREKILQKNFQKYSEYANSSCTKGDRVESDSDDDDEKQQTLTTSEKNKNVPFEDKTFPEVAFAVDKAILREVEEMEEKVFTASLQVKGWRLPTKASKGLSHNSSSESNSDCEENQSPLAIAITRLLALEQAVERRYLKHPLRNDKLHIPTNIGTAAAPGEVPSEDGQPKEAEKSDITEEEIMTPALKIWRNAVVTSQSASQLAMCLNMLYDCVAWEKSIMKVFCQICRKGDNEELLLLCDGCDRGYHTYCCMPKLSSIPEGDWYCTDCIVLAAGSDNCCMCGGATGKMAKCDNCPRNFHLQCLEPPLSKVPRASWTCPNCKRKRSKPRRRRKIKDDDEEEDDRRPLTPPLKEEVRPHANRKQASKDMAPCRMILAEMEKHEDAWPFLVPVNPKQFPEYYKIIKRPMDFHTMKIKLRDCQYQGPNEFVDDARTVFLNCEEFNEDDSEVSHVKSEWRH</sequence>
<accession>A0AAU9WZF6</accession>
<comment type="similarity">
    <text evidence="2">Belongs to the WAL family.</text>
</comment>
<feature type="compositionally biased region" description="Basic and acidic residues" evidence="13">
    <location>
        <begin position="1283"/>
        <end position="1293"/>
    </location>
</feature>
<evidence type="ECO:0000259" key="15">
    <source>
        <dbReference type="PROSITE" id="PS50016"/>
    </source>
</evidence>
<feature type="region of interest" description="Disordered" evidence="13">
    <location>
        <begin position="1432"/>
        <end position="1489"/>
    </location>
</feature>
<feature type="compositionally biased region" description="Polar residues" evidence="13">
    <location>
        <begin position="1308"/>
        <end position="1341"/>
    </location>
</feature>
<dbReference type="Gene3D" id="3.30.890.10">
    <property type="entry name" value="Methyl-cpg-binding Protein 2, Chain A"/>
    <property type="match status" value="1"/>
</dbReference>
<name>A0AAU9WZF6_9CNID</name>
<dbReference type="PROSITE" id="PS50827">
    <property type="entry name" value="DDT"/>
    <property type="match status" value="1"/>
</dbReference>
<dbReference type="PANTHER" id="PTHR45915">
    <property type="entry name" value="TRANSCRIPTION INTERMEDIARY FACTOR"/>
    <property type="match status" value="1"/>
</dbReference>
<dbReference type="PRINTS" id="PR00503">
    <property type="entry name" value="BROMODOMAIN"/>
</dbReference>
<protein>
    <recommendedName>
        <fullName evidence="20">Bromodomain adjacent to zinc finger domain protein 2B</fullName>
    </recommendedName>
</protein>
<dbReference type="InterPro" id="IPR011011">
    <property type="entry name" value="Znf_FYVE_PHD"/>
</dbReference>
<feature type="compositionally biased region" description="Polar residues" evidence="13">
    <location>
        <begin position="170"/>
        <end position="197"/>
    </location>
</feature>
<dbReference type="GO" id="GO:0003677">
    <property type="term" value="F:DNA binding"/>
    <property type="evidence" value="ECO:0007669"/>
    <property type="project" value="InterPro"/>
</dbReference>
<reference evidence="18 19" key="1">
    <citation type="submission" date="2022-05" db="EMBL/GenBank/DDBJ databases">
        <authorList>
            <consortium name="Genoscope - CEA"/>
            <person name="William W."/>
        </authorList>
    </citation>
    <scope>NUCLEOTIDE SEQUENCE [LARGE SCALE GENOMIC DNA]</scope>
</reference>
<dbReference type="PROSITE" id="PS50014">
    <property type="entry name" value="BROMODOMAIN_2"/>
    <property type="match status" value="1"/>
</dbReference>
<dbReference type="SUPFAM" id="SSF54171">
    <property type="entry name" value="DNA-binding domain"/>
    <property type="match status" value="1"/>
</dbReference>
<organism evidence="18 19">
    <name type="scientific">Pocillopora meandrina</name>
    <dbReference type="NCBI Taxonomy" id="46732"/>
    <lineage>
        <taxon>Eukaryota</taxon>
        <taxon>Metazoa</taxon>
        <taxon>Cnidaria</taxon>
        <taxon>Anthozoa</taxon>
        <taxon>Hexacorallia</taxon>
        <taxon>Scleractinia</taxon>
        <taxon>Astrocoeniina</taxon>
        <taxon>Pocilloporidae</taxon>
        <taxon>Pocillopora</taxon>
    </lineage>
</organism>
<feature type="region of interest" description="Disordered" evidence="13">
    <location>
        <begin position="1626"/>
        <end position="1655"/>
    </location>
</feature>
<dbReference type="SMART" id="SM00391">
    <property type="entry name" value="MBD"/>
    <property type="match status" value="1"/>
</dbReference>
<feature type="domain" description="PHD-type" evidence="15">
    <location>
        <begin position="1880"/>
        <end position="1928"/>
    </location>
</feature>
<evidence type="ECO:0000256" key="11">
    <source>
        <dbReference type="PROSITE-ProRule" id="PRU00035"/>
    </source>
</evidence>
<dbReference type="InterPro" id="IPR036427">
    <property type="entry name" value="Bromodomain-like_sf"/>
</dbReference>
<comment type="subcellular location">
    <subcellularLocation>
        <location evidence="1">Nucleus</location>
    </subcellularLocation>
</comment>
<keyword evidence="9" id="KW-0804">Transcription</keyword>
<keyword evidence="8 11" id="KW-0103">Bromodomain</keyword>
<dbReference type="InterPro" id="IPR028941">
    <property type="entry name" value="WHIM2_dom"/>
</dbReference>
<dbReference type="InterPro" id="IPR013083">
    <property type="entry name" value="Znf_RING/FYVE/PHD"/>
</dbReference>
<feature type="region of interest" description="Disordered" evidence="13">
    <location>
        <begin position="1393"/>
        <end position="1419"/>
    </location>
</feature>
<feature type="region of interest" description="Disordered" evidence="13">
    <location>
        <begin position="1121"/>
        <end position="1204"/>
    </location>
</feature>
<feature type="compositionally biased region" description="Polar residues" evidence="13">
    <location>
        <begin position="1139"/>
        <end position="1151"/>
    </location>
</feature>
<proteinExistence type="inferred from homology"/>
<dbReference type="InterPro" id="IPR018359">
    <property type="entry name" value="Bromodomain_CS"/>
</dbReference>
<feature type="compositionally biased region" description="Basic and acidic residues" evidence="13">
    <location>
        <begin position="429"/>
        <end position="444"/>
    </location>
</feature>
<keyword evidence="3" id="KW-0479">Metal-binding</keyword>
<evidence type="ECO:0000256" key="3">
    <source>
        <dbReference type="ARBA" id="ARBA00022723"/>
    </source>
</evidence>
<evidence type="ECO:0000256" key="7">
    <source>
        <dbReference type="ARBA" id="ARBA00023054"/>
    </source>
</evidence>
<dbReference type="EMBL" id="CALNXJ010000025">
    <property type="protein sequence ID" value="CAH3131073.1"/>
    <property type="molecule type" value="Genomic_DNA"/>
</dbReference>
<feature type="compositionally biased region" description="Acidic residues" evidence="13">
    <location>
        <begin position="1186"/>
        <end position="1201"/>
    </location>
</feature>
<feature type="compositionally biased region" description="Basic and acidic residues" evidence="13">
    <location>
        <begin position="804"/>
        <end position="821"/>
    </location>
</feature>
<dbReference type="InterPro" id="IPR016177">
    <property type="entry name" value="DNA-bd_dom_sf"/>
</dbReference>
<dbReference type="PROSITE" id="PS01359">
    <property type="entry name" value="ZF_PHD_1"/>
    <property type="match status" value="1"/>
</dbReference>
<dbReference type="Pfam" id="PF15613">
    <property type="entry name" value="WSD"/>
    <property type="match status" value="1"/>
</dbReference>
<feature type="compositionally biased region" description="Low complexity" evidence="13">
    <location>
        <begin position="274"/>
        <end position="294"/>
    </location>
</feature>
<feature type="compositionally biased region" description="Low complexity" evidence="13">
    <location>
        <begin position="495"/>
        <end position="507"/>
    </location>
</feature>
<evidence type="ECO:0000259" key="14">
    <source>
        <dbReference type="PROSITE" id="PS50014"/>
    </source>
</evidence>
<feature type="domain" description="MBD" evidence="17">
    <location>
        <begin position="591"/>
        <end position="664"/>
    </location>
</feature>
<dbReference type="Gene3D" id="3.30.40.10">
    <property type="entry name" value="Zinc/RING finger domain, C3HC4 (zinc finger)"/>
    <property type="match status" value="2"/>
</dbReference>
<dbReference type="CDD" id="cd06503">
    <property type="entry name" value="ATP-synt_Fo_b"/>
    <property type="match status" value="1"/>
</dbReference>
<evidence type="ECO:0000259" key="16">
    <source>
        <dbReference type="PROSITE" id="PS50827"/>
    </source>
</evidence>
<feature type="compositionally biased region" description="Low complexity" evidence="13">
    <location>
        <begin position="1701"/>
        <end position="1713"/>
    </location>
</feature>
<feature type="compositionally biased region" description="Polar residues" evidence="13">
    <location>
        <begin position="302"/>
        <end position="314"/>
    </location>
</feature>
<dbReference type="SMART" id="SM00249">
    <property type="entry name" value="PHD"/>
    <property type="match status" value="2"/>
</dbReference>
<feature type="compositionally biased region" description="Basic and acidic residues" evidence="13">
    <location>
        <begin position="1393"/>
        <end position="1403"/>
    </location>
</feature>
<dbReference type="SUPFAM" id="SSF57903">
    <property type="entry name" value="FYVE/PHD zinc finger"/>
    <property type="match status" value="2"/>
</dbReference>
<evidence type="ECO:0000256" key="8">
    <source>
        <dbReference type="ARBA" id="ARBA00023117"/>
    </source>
</evidence>
<feature type="region of interest" description="Disordered" evidence="13">
    <location>
        <begin position="804"/>
        <end position="841"/>
    </location>
</feature>
<dbReference type="GO" id="GO:0005634">
    <property type="term" value="C:nucleus"/>
    <property type="evidence" value="ECO:0007669"/>
    <property type="project" value="UniProtKB-SubCell"/>
</dbReference>
<dbReference type="PROSITE" id="PS00633">
    <property type="entry name" value="BROMODOMAIN_1"/>
    <property type="match status" value="1"/>
</dbReference>
<dbReference type="Pfam" id="PF01429">
    <property type="entry name" value="MBD"/>
    <property type="match status" value="1"/>
</dbReference>
<feature type="domain" description="PHD-type" evidence="15">
    <location>
        <begin position="1826"/>
        <end position="1876"/>
    </location>
</feature>
<feature type="compositionally biased region" description="Acidic residues" evidence="13">
    <location>
        <begin position="1152"/>
        <end position="1177"/>
    </location>
</feature>
<dbReference type="Pfam" id="PF00628">
    <property type="entry name" value="PHD"/>
    <property type="match status" value="2"/>
</dbReference>
<feature type="region of interest" description="Disordered" evidence="13">
    <location>
        <begin position="1"/>
        <end position="83"/>
    </location>
</feature>
<dbReference type="InterPro" id="IPR001739">
    <property type="entry name" value="Methyl_CpG_DNA-bd"/>
</dbReference>
<dbReference type="Proteomes" id="UP001159428">
    <property type="component" value="Unassembled WGS sequence"/>
</dbReference>
<dbReference type="CDD" id="cd15545">
    <property type="entry name" value="PHD_BAZ2A_like"/>
    <property type="match status" value="1"/>
</dbReference>
<feature type="region of interest" description="Disordered" evidence="13">
    <location>
        <begin position="1757"/>
        <end position="1780"/>
    </location>
</feature>
<feature type="compositionally biased region" description="Basic and acidic residues" evidence="13">
    <location>
        <begin position="1771"/>
        <end position="1780"/>
    </location>
</feature>
<dbReference type="InterPro" id="IPR018501">
    <property type="entry name" value="DDT_dom"/>
</dbReference>
<dbReference type="InterPro" id="IPR001487">
    <property type="entry name" value="Bromodomain"/>
</dbReference>
<keyword evidence="5" id="KW-0862">Zinc</keyword>
<evidence type="ECO:0000256" key="13">
    <source>
        <dbReference type="SAM" id="MobiDB-lite"/>
    </source>
</evidence>
<dbReference type="InterPro" id="IPR019786">
    <property type="entry name" value="Zinc_finger_PHD-type_CS"/>
</dbReference>
<dbReference type="PROSITE" id="PS50016">
    <property type="entry name" value="ZF_PHD_2"/>
    <property type="match status" value="2"/>
</dbReference>
<evidence type="ECO:0000256" key="5">
    <source>
        <dbReference type="ARBA" id="ARBA00022833"/>
    </source>
</evidence>
<feature type="compositionally biased region" description="Basic and acidic residues" evidence="13">
    <location>
        <begin position="828"/>
        <end position="841"/>
    </location>
</feature>